<keyword evidence="3 6" id="KW-0489">Methyltransferase</keyword>
<dbReference type="Proteomes" id="UP000266260">
    <property type="component" value="Unassembled WGS sequence"/>
</dbReference>
<dbReference type="RefSeq" id="WP_119119924.1">
    <property type="nucleotide sequence ID" value="NZ_QXIT01000085.1"/>
</dbReference>
<evidence type="ECO:0000256" key="3">
    <source>
        <dbReference type="ARBA" id="ARBA00022603"/>
    </source>
</evidence>
<evidence type="ECO:0000313" key="10">
    <source>
        <dbReference type="Proteomes" id="UP000266489"/>
    </source>
</evidence>
<dbReference type="GO" id="GO:0071424">
    <property type="term" value="F:rRNA (cytosine-N4-)-methyltransferase activity"/>
    <property type="evidence" value="ECO:0007669"/>
    <property type="project" value="UniProtKB-UniRule"/>
</dbReference>
<accession>A0A398D5I2</accession>
<evidence type="ECO:0000313" key="9">
    <source>
        <dbReference type="Proteomes" id="UP000266260"/>
    </source>
</evidence>
<sequence length="300" mass="33719">MTEFAHTPVLLDEVTTYLQIRPHGTYLDCTTGEGGHAYEVGRQLSSEGTLFMMDVDAAVLAIARERLKDTAARKVIIRGNFRDMTRLLKDYPDTGFDGILMDLGFSSEQLTGTGRGFSFSHDQPLDMRLDDDLKVTAKNIVNSFPEEDIADILWKYGEEGRSRQVARAIVRRRQRAPIETTSELAETVAAVFPTRHARIHPATKSFQALRIYVNDELNALENGLKSAASLLNLNGRLLVISYHSLEDRIVKRSYLALCENPVSGEPGFRLVNKKVIRPTDSEVAENRRSRSAKLRVLERV</sequence>
<evidence type="ECO:0000313" key="7">
    <source>
        <dbReference type="EMBL" id="RIE08070.1"/>
    </source>
</evidence>
<evidence type="ECO:0000313" key="8">
    <source>
        <dbReference type="EMBL" id="RIE10796.1"/>
    </source>
</evidence>
<keyword evidence="9" id="KW-1185">Reference proteome</keyword>
<evidence type="ECO:0000256" key="1">
    <source>
        <dbReference type="ARBA" id="ARBA00010396"/>
    </source>
</evidence>
<dbReference type="PIRSF" id="PIRSF004486">
    <property type="entry name" value="MraW"/>
    <property type="match status" value="1"/>
</dbReference>
<feature type="binding site" evidence="6">
    <location>
        <position position="102"/>
    </location>
    <ligand>
        <name>S-adenosyl-L-methionine</name>
        <dbReference type="ChEBI" id="CHEBI:59789"/>
    </ligand>
</feature>
<dbReference type="PANTHER" id="PTHR11265:SF0">
    <property type="entry name" value="12S RRNA N4-METHYLCYTIDINE METHYLTRANSFERASE"/>
    <property type="match status" value="1"/>
</dbReference>
<name>A0A398D5I2_9BACT</name>
<dbReference type="FunFam" id="1.10.150.170:FF:000003">
    <property type="entry name" value="Ribosomal RNA small subunit methyltransferase H"/>
    <property type="match status" value="1"/>
</dbReference>
<feature type="binding site" evidence="6">
    <location>
        <position position="81"/>
    </location>
    <ligand>
        <name>S-adenosyl-L-methionine</name>
        <dbReference type="ChEBI" id="CHEBI:59789"/>
    </ligand>
</feature>
<comment type="similarity">
    <text evidence="1 6">Belongs to the methyltransferase superfamily. RsmH family.</text>
</comment>
<dbReference type="GO" id="GO:0005737">
    <property type="term" value="C:cytoplasm"/>
    <property type="evidence" value="ECO:0007669"/>
    <property type="project" value="UniProtKB-SubCell"/>
</dbReference>
<comment type="catalytic activity">
    <reaction evidence="6">
        <text>cytidine(1402) in 16S rRNA + S-adenosyl-L-methionine = N(4)-methylcytidine(1402) in 16S rRNA + S-adenosyl-L-homocysteine + H(+)</text>
        <dbReference type="Rhea" id="RHEA:42928"/>
        <dbReference type="Rhea" id="RHEA-COMP:10286"/>
        <dbReference type="Rhea" id="RHEA-COMP:10287"/>
        <dbReference type="ChEBI" id="CHEBI:15378"/>
        <dbReference type="ChEBI" id="CHEBI:57856"/>
        <dbReference type="ChEBI" id="CHEBI:59789"/>
        <dbReference type="ChEBI" id="CHEBI:74506"/>
        <dbReference type="ChEBI" id="CHEBI:82748"/>
        <dbReference type="EC" id="2.1.1.199"/>
    </reaction>
</comment>
<dbReference type="PANTHER" id="PTHR11265">
    <property type="entry name" value="S-ADENOSYL-METHYLTRANSFERASE MRAW"/>
    <property type="match status" value="1"/>
</dbReference>
<feature type="binding site" evidence="6">
    <location>
        <position position="109"/>
    </location>
    <ligand>
        <name>S-adenosyl-L-methionine</name>
        <dbReference type="ChEBI" id="CHEBI:59789"/>
    </ligand>
</feature>
<dbReference type="InterPro" id="IPR029063">
    <property type="entry name" value="SAM-dependent_MTases_sf"/>
</dbReference>
<dbReference type="Pfam" id="PF01795">
    <property type="entry name" value="Methyltransf_5"/>
    <property type="match status" value="1"/>
</dbReference>
<dbReference type="SUPFAM" id="SSF81799">
    <property type="entry name" value="Putative methyltransferase TM0872, insert domain"/>
    <property type="match status" value="1"/>
</dbReference>
<keyword evidence="5 6" id="KW-0949">S-adenosyl-L-methionine</keyword>
<dbReference type="GO" id="GO:0070475">
    <property type="term" value="P:rRNA base methylation"/>
    <property type="evidence" value="ECO:0007669"/>
    <property type="project" value="UniProtKB-UniRule"/>
</dbReference>
<comment type="subcellular location">
    <subcellularLocation>
        <location evidence="6">Cytoplasm</location>
    </subcellularLocation>
</comment>
<feature type="binding site" evidence="6">
    <location>
        <position position="54"/>
    </location>
    <ligand>
        <name>S-adenosyl-L-methionine</name>
        <dbReference type="ChEBI" id="CHEBI:59789"/>
    </ligand>
</feature>
<evidence type="ECO:0000256" key="4">
    <source>
        <dbReference type="ARBA" id="ARBA00022679"/>
    </source>
</evidence>
<dbReference type="Gene3D" id="3.40.50.150">
    <property type="entry name" value="Vaccinia Virus protein VP39"/>
    <property type="match status" value="1"/>
</dbReference>
<protein>
    <recommendedName>
        <fullName evidence="6">Ribosomal RNA small subunit methyltransferase H</fullName>
        <ecNumber evidence="6">2.1.1.199</ecNumber>
    </recommendedName>
    <alternativeName>
        <fullName evidence="6">16S rRNA m(4)C1402 methyltransferase</fullName>
    </alternativeName>
    <alternativeName>
        <fullName evidence="6">rRNA (cytosine-N(4)-)-methyltransferase RsmH</fullName>
    </alternativeName>
</protein>
<feature type="binding site" evidence="6">
    <location>
        <begin position="34"/>
        <end position="36"/>
    </location>
    <ligand>
        <name>S-adenosyl-L-methionine</name>
        <dbReference type="ChEBI" id="CHEBI:59789"/>
    </ligand>
</feature>
<accession>A0A398D0N4</accession>
<dbReference type="InterPro" id="IPR002903">
    <property type="entry name" value="RsmH"/>
</dbReference>
<dbReference type="AlphaFoldDB" id="A0A398D5I2"/>
<reference evidence="9 10" key="1">
    <citation type="submission" date="2018-09" db="EMBL/GenBank/DDBJ databases">
        <title>Discovery and Ecogenomic Context for Candidatus Cryosericales, a Global Caldiserica Order Active in Thawing Permafrost.</title>
        <authorList>
            <person name="Martinez M.A."/>
            <person name="Woodcroft B.J."/>
            <person name="Ignacio Espinoza J.C."/>
            <person name="Zayed A."/>
            <person name="Singleton C.M."/>
            <person name="Boyd J."/>
            <person name="Li Y.-F."/>
            <person name="Purvine S."/>
            <person name="Maughan H."/>
            <person name="Hodgkins S.B."/>
            <person name="Anderson D."/>
            <person name="Sederholm M."/>
            <person name="Temperton B."/>
            <person name="Saleska S.R."/>
            <person name="Tyson G.W."/>
            <person name="Rich V.I."/>
        </authorList>
    </citation>
    <scope>NUCLEOTIDE SEQUENCE [LARGE SCALE GENOMIC DNA]</scope>
    <source>
        <strain evidence="8 10">SMC5</strain>
        <strain evidence="7 9">SMC6</strain>
    </source>
</reference>
<comment type="caution">
    <text evidence="8">The sequence shown here is derived from an EMBL/GenBank/DDBJ whole genome shotgun (WGS) entry which is preliminary data.</text>
</comment>
<dbReference type="Gene3D" id="1.10.150.170">
    <property type="entry name" value="Putative methyltransferase TM0872, insert domain"/>
    <property type="match status" value="1"/>
</dbReference>
<keyword evidence="6" id="KW-0963">Cytoplasm</keyword>
<organism evidence="8 10">
    <name type="scientific">Candidatus Cryosericum odellii</name>
    <dbReference type="NCBI Taxonomy" id="2290917"/>
    <lineage>
        <taxon>Bacteria</taxon>
        <taxon>Pseudomonadati</taxon>
        <taxon>Caldisericota/Cryosericota group</taxon>
        <taxon>Candidatus Cryosericota</taxon>
        <taxon>Candidatus Cryosericia</taxon>
        <taxon>Candidatus Cryosericales</taxon>
        <taxon>Candidatus Cryosericaceae</taxon>
        <taxon>Candidatus Cryosericum</taxon>
    </lineage>
</organism>
<dbReference type="NCBIfam" id="TIGR00006">
    <property type="entry name" value="16S rRNA (cytosine(1402)-N(4))-methyltransferase RsmH"/>
    <property type="match status" value="1"/>
</dbReference>
<keyword evidence="2 6" id="KW-0698">rRNA processing</keyword>
<evidence type="ECO:0000256" key="2">
    <source>
        <dbReference type="ARBA" id="ARBA00022552"/>
    </source>
</evidence>
<dbReference type="InterPro" id="IPR023397">
    <property type="entry name" value="SAM-dep_MeTrfase_MraW_recog"/>
</dbReference>
<dbReference type="EMBL" id="QXIU01000132">
    <property type="protein sequence ID" value="RIE10796.1"/>
    <property type="molecule type" value="Genomic_DNA"/>
</dbReference>
<evidence type="ECO:0000256" key="5">
    <source>
        <dbReference type="ARBA" id="ARBA00022691"/>
    </source>
</evidence>
<dbReference type="EMBL" id="QXIT01000085">
    <property type="protein sequence ID" value="RIE08070.1"/>
    <property type="molecule type" value="Genomic_DNA"/>
</dbReference>
<comment type="function">
    <text evidence="6">Specifically methylates the N4 position of cytidine in position 1402 (C1402) of 16S rRNA.</text>
</comment>
<dbReference type="OrthoDB" id="9806637at2"/>
<dbReference type="SUPFAM" id="SSF53335">
    <property type="entry name" value="S-adenosyl-L-methionine-dependent methyltransferases"/>
    <property type="match status" value="1"/>
</dbReference>
<dbReference type="Proteomes" id="UP000266489">
    <property type="component" value="Unassembled WGS sequence"/>
</dbReference>
<keyword evidence="4 6" id="KW-0808">Transferase</keyword>
<evidence type="ECO:0000256" key="6">
    <source>
        <dbReference type="HAMAP-Rule" id="MF_01007"/>
    </source>
</evidence>
<proteinExistence type="inferred from homology"/>
<dbReference type="HAMAP" id="MF_01007">
    <property type="entry name" value="16SrRNA_methyltr_H"/>
    <property type="match status" value="1"/>
</dbReference>
<gene>
    <name evidence="6 8" type="primary">rsmH</name>
    <name evidence="8" type="ORF">SMC5_05555</name>
    <name evidence="7" type="ORF">SMC6_04965</name>
</gene>
<dbReference type="EC" id="2.1.1.199" evidence="6"/>